<organism evidence="4 5">
    <name type="scientific">Actinomadura violacea</name>
    <dbReference type="NCBI Taxonomy" id="2819934"/>
    <lineage>
        <taxon>Bacteria</taxon>
        <taxon>Bacillati</taxon>
        <taxon>Actinomycetota</taxon>
        <taxon>Actinomycetes</taxon>
        <taxon>Streptosporangiales</taxon>
        <taxon>Thermomonosporaceae</taxon>
        <taxon>Actinomadura</taxon>
    </lineage>
</organism>
<dbReference type="EMBL" id="JAGEPF010000028">
    <property type="protein sequence ID" value="MBO2463592.1"/>
    <property type="molecule type" value="Genomic_DNA"/>
</dbReference>
<keyword evidence="5" id="KW-1185">Reference proteome</keyword>
<reference evidence="4 5" key="1">
    <citation type="submission" date="2021-03" db="EMBL/GenBank/DDBJ databases">
        <title>Actinomadura violae sp. nov., isolated from lichen in Thailand.</title>
        <authorList>
            <person name="Kanchanasin P."/>
            <person name="Saeng-In P."/>
            <person name="Phongsopitanun W."/>
            <person name="Yuki M."/>
            <person name="Kudo T."/>
            <person name="Ohkuma M."/>
            <person name="Tanasupawat S."/>
        </authorList>
    </citation>
    <scope>NUCLEOTIDE SEQUENCE [LARGE SCALE GENOMIC DNA]</scope>
    <source>
        <strain evidence="4 5">LCR2-06</strain>
    </source>
</reference>
<sequence>MADWPSPTGRPPSGQAPAPAASPAMHVRPPFPGSPLEPPKRPNKVLILFLAAGGMLLVLGAIAAAIALTVSWPGGSKSPTTSSTTGQQRLVAVFLNDDVTPTQMRQILQTLEPNPGVISVVYVARQHSKTSTQLPASIRPGKPTALFVARIRDAATVQTLRQRLADRPGVQDVKGSE</sequence>
<evidence type="ECO:0000256" key="2">
    <source>
        <dbReference type="SAM" id="Phobius"/>
    </source>
</evidence>
<dbReference type="Pfam" id="PF18075">
    <property type="entry name" value="FtsX_ECD"/>
    <property type="match status" value="1"/>
</dbReference>
<gene>
    <name evidence="4" type="ORF">J4709_39085</name>
</gene>
<evidence type="ECO:0000313" key="5">
    <source>
        <dbReference type="Proteomes" id="UP000680206"/>
    </source>
</evidence>
<keyword evidence="2" id="KW-0472">Membrane</keyword>
<proteinExistence type="predicted"/>
<dbReference type="RefSeq" id="WP_208249115.1">
    <property type="nucleotide sequence ID" value="NZ_JAGEPF010000028.1"/>
</dbReference>
<feature type="transmembrane region" description="Helical" evidence="2">
    <location>
        <begin position="45"/>
        <end position="68"/>
    </location>
</feature>
<evidence type="ECO:0000313" key="4">
    <source>
        <dbReference type="EMBL" id="MBO2463592.1"/>
    </source>
</evidence>
<dbReference type="InterPro" id="IPR040690">
    <property type="entry name" value="FtsX_ECD"/>
</dbReference>
<protein>
    <submittedName>
        <fullName evidence="4">Permease-like cell division protein FtsX</fullName>
    </submittedName>
</protein>
<feature type="region of interest" description="Disordered" evidence="1">
    <location>
        <begin position="1"/>
        <end position="38"/>
    </location>
</feature>
<name>A0ABS3S3P6_9ACTN</name>
<keyword evidence="2" id="KW-0812">Transmembrane</keyword>
<evidence type="ECO:0000259" key="3">
    <source>
        <dbReference type="Pfam" id="PF18075"/>
    </source>
</evidence>
<dbReference type="Gene3D" id="3.30.70.3040">
    <property type="match status" value="1"/>
</dbReference>
<accession>A0ABS3S3P6</accession>
<comment type="caution">
    <text evidence="4">The sequence shown here is derived from an EMBL/GenBank/DDBJ whole genome shotgun (WGS) entry which is preliminary data.</text>
</comment>
<feature type="domain" description="FtsX extracellular" evidence="3">
    <location>
        <begin position="91"/>
        <end position="173"/>
    </location>
</feature>
<dbReference type="Proteomes" id="UP000680206">
    <property type="component" value="Unassembled WGS sequence"/>
</dbReference>
<feature type="compositionally biased region" description="Low complexity" evidence="1">
    <location>
        <begin position="11"/>
        <end position="24"/>
    </location>
</feature>
<keyword evidence="2" id="KW-1133">Transmembrane helix</keyword>
<evidence type="ECO:0000256" key="1">
    <source>
        <dbReference type="SAM" id="MobiDB-lite"/>
    </source>
</evidence>